<dbReference type="Proteomes" id="UP000258522">
    <property type="component" value="Unassembled WGS sequence"/>
</dbReference>
<accession>A0A3E1HG51</accession>
<keyword evidence="1" id="KW-0812">Transmembrane</keyword>
<organism evidence="2 3">
    <name type="scientific">Mycobacterium uberis</name>
    <dbReference type="NCBI Taxonomy" id="2162698"/>
    <lineage>
        <taxon>Bacteria</taxon>
        <taxon>Bacillati</taxon>
        <taxon>Actinomycetota</taxon>
        <taxon>Actinomycetes</taxon>
        <taxon>Mycobacteriales</taxon>
        <taxon>Mycobacteriaceae</taxon>
        <taxon>Mycobacterium</taxon>
    </lineage>
</organism>
<dbReference type="AlphaFoldDB" id="A0A3E1HG51"/>
<dbReference type="NCBIfam" id="NF038012">
    <property type="entry name" value="DMT_1"/>
    <property type="match status" value="1"/>
</dbReference>
<name>A0A3E1HG51_9MYCO</name>
<sequence length="269" mass="29514">MVQVFSDLNRLPVRKFQPISAVAELQLPEPVMRYVAHWADTSAVASGWDHLRCRYVVKGQASRTVGYVPCRLGLKLPWWSFRLLLLCVANARICYGTETSIRGAASGGLSGDAGRVHGIDQGSGGGARQGFCHPNSHPKLYIYFLVLPVGVILWQSLLYAGVLTASLSTSVVAQPLGGSVLGIVVLGETLDSRGPRAFILIVGVLLMVIATVALAYGEPESMSTKVARRNSPEKRQEKQLWGRRRNHQSAWYTKISFWPRANFCGSLHR</sequence>
<comment type="caution">
    <text evidence="2">The sequence shown here is derived from an EMBL/GenBank/DDBJ whole genome shotgun (WGS) entry which is preliminary data.</text>
</comment>
<evidence type="ECO:0000313" key="2">
    <source>
        <dbReference type="EMBL" id="RFD25422.1"/>
    </source>
</evidence>
<feature type="transmembrane region" description="Helical" evidence="1">
    <location>
        <begin position="140"/>
        <end position="160"/>
    </location>
</feature>
<dbReference type="PANTHER" id="PTHR40761:SF1">
    <property type="entry name" value="CONSERVED INTEGRAL MEMBRANE ALANINE VALINE AND LEUCINE RICH PROTEIN-RELATED"/>
    <property type="match status" value="1"/>
</dbReference>
<feature type="transmembrane region" description="Helical" evidence="1">
    <location>
        <begin position="197"/>
        <end position="216"/>
    </location>
</feature>
<reference evidence="2 3" key="1">
    <citation type="submission" date="2018-07" db="EMBL/GenBank/DDBJ databases">
        <title>Whole genome sequence of Mycobacterium uberis.</title>
        <authorList>
            <person name="Benjak A."/>
        </authorList>
    </citation>
    <scope>NUCLEOTIDE SEQUENCE [LARGE SCALE GENOMIC DNA]</scope>
    <source>
        <strain evidence="2 3">Jura</strain>
    </source>
</reference>
<proteinExistence type="predicted"/>
<evidence type="ECO:0008006" key="4">
    <source>
        <dbReference type="Google" id="ProtNLM"/>
    </source>
</evidence>
<dbReference type="PANTHER" id="PTHR40761">
    <property type="entry name" value="CONSERVED INTEGRAL MEMBRANE ALANINE VALINE AND LEUCINE RICH PROTEIN-RELATED"/>
    <property type="match status" value="1"/>
</dbReference>
<gene>
    <name evidence="2" type="ORF">MUBE_10105</name>
</gene>
<protein>
    <recommendedName>
        <fullName evidence="4">EamA domain-containing protein</fullName>
    </recommendedName>
</protein>
<evidence type="ECO:0000313" key="3">
    <source>
        <dbReference type="Proteomes" id="UP000258522"/>
    </source>
</evidence>
<evidence type="ECO:0000256" key="1">
    <source>
        <dbReference type="SAM" id="Phobius"/>
    </source>
</evidence>
<keyword evidence="1" id="KW-1133">Transmembrane helix</keyword>
<feature type="transmembrane region" description="Helical" evidence="1">
    <location>
        <begin position="172"/>
        <end position="190"/>
    </location>
</feature>
<dbReference type="EMBL" id="QAYL01000015">
    <property type="protein sequence ID" value="RFD25422.1"/>
    <property type="molecule type" value="Genomic_DNA"/>
</dbReference>
<keyword evidence="1" id="KW-0472">Membrane</keyword>
<keyword evidence="3" id="KW-1185">Reference proteome</keyword>